<dbReference type="Proteomes" id="UP000023703">
    <property type="component" value="Chromosome"/>
</dbReference>
<keyword evidence="4" id="KW-1003">Cell membrane</keyword>
<dbReference type="GO" id="GO:0008381">
    <property type="term" value="F:mechanosensitive monoatomic ion channel activity"/>
    <property type="evidence" value="ECO:0007669"/>
    <property type="project" value="InterPro"/>
</dbReference>
<dbReference type="InterPro" id="IPR045276">
    <property type="entry name" value="YbiO_bact"/>
</dbReference>
<feature type="compositionally biased region" description="Low complexity" evidence="8">
    <location>
        <begin position="580"/>
        <end position="594"/>
    </location>
</feature>
<feature type="compositionally biased region" description="Basic and acidic residues" evidence="8">
    <location>
        <begin position="385"/>
        <end position="398"/>
    </location>
</feature>
<evidence type="ECO:0000256" key="8">
    <source>
        <dbReference type="SAM" id="MobiDB-lite"/>
    </source>
</evidence>
<comment type="similarity">
    <text evidence="3">Belongs to the MscS (TC 1.A.23) family.</text>
</comment>
<evidence type="ECO:0000313" key="11">
    <source>
        <dbReference type="EMBL" id="AHW63840.1"/>
    </source>
</evidence>
<feature type="transmembrane region" description="Helical" evidence="9">
    <location>
        <begin position="20"/>
        <end position="37"/>
    </location>
</feature>
<dbReference type="SUPFAM" id="SSF82861">
    <property type="entry name" value="Mechanosensitive channel protein MscS (YggB), transmembrane region"/>
    <property type="match status" value="1"/>
</dbReference>
<reference evidence="11 12" key="1">
    <citation type="journal article" date="2015" name="Int. J. Syst. Evol. Microbiol.">
        <title>Revisiting Corynebacterium glyciniphilum (ex Kubota et al., 1972) sp. nov., nom. rev., isolated from putrefied banana.</title>
        <authorList>
            <person name="Al-Dilaimi A."/>
            <person name="Bednarz H."/>
            <person name="Lomker A."/>
            <person name="Niehaus K."/>
            <person name="Kalinowski J."/>
            <person name="Ruckert C."/>
        </authorList>
    </citation>
    <scope>NUCLEOTIDE SEQUENCE [LARGE SCALE GENOMIC DNA]</scope>
    <source>
        <strain evidence="11">AJ 3170</strain>
    </source>
</reference>
<evidence type="ECO:0000256" key="5">
    <source>
        <dbReference type="ARBA" id="ARBA00022692"/>
    </source>
</evidence>
<feature type="compositionally biased region" description="Low complexity" evidence="8">
    <location>
        <begin position="548"/>
        <end position="557"/>
    </location>
</feature>
<evidence type="ECO:0000256" key="7">
    <source>
        <dbReference type="ARBA" id="ARBA00023136"/>
    </source>
</evidence>
<keyword evidence="6 9" id="KW-1133">Transmembrane helix</keyword>
<evidence type="ECO:0000256" key="3">
    <source>
        <dbReference type="ARBA" id="ARBA00008017"/>
    </source>
</evidence>
<feature type="compositionally biased region" description="Basic and acidic residues" evidence="8">
    <location>
        <begin position="295"/>
        <end position="310"/>
    </location>
</feature>
<accession>X5E8U1</accession>
<dbReference type="PANTHER" id="PTHR30460:SF0">
    <property type="entry name" value="MODERATE CONDUCTANCE MECHANOSENSITIVE CHANNEL YBIO"/>
    <property type="match status" value="1"/>
</dbReference>
<feature type="compositionally biased region" description="Low complexity" evidence="8">
    <location>
        <begin position="500"/>
        <end position="514"/>
    </location>
</feature>
<sequence length="594" mass="61449">MMDVRYLLFSLWDWIIQHGLPLSALLIAAILVPRVGRQAVRILSDRMEHGQEETKSKLALVGALVYILEIVAYFVLVLLALTNLGVPAMGAAIPATVVSAAIGFGSQNIIGDFLTGFFIISERHYGVGDVVTFDDTSGQITGTVVKLTLRSTQIRTAAGELVTVPNSKASVTINYSQKWSRAVVDLDVPMTDNESMADLLSLVERASKEAIETAGVSDSIRGDIEVQPALSITPPAAAGLPWSVGMRVNVDTSPATQWAAERAIRANLVNTFWDRYQAPGEAIAARAELGDQLPDDLRASGKHAETKRDTTGAAAAASGDSQGDNQADTDRVIAAATAGSDHMSIDDNDTDDATEVIDTEGAATLPDPDDPATEVLPSSEAEPATDERDGHGADKSDLAELVDGPYKSKTKNLLSFGGRFRPSTAGLFIALVIVGLLAMFSSNPEDGQAGILSPDRWRDTGAAVESTDETESTEPPADSVNTDAPQNTEVPQDSEDPGETGDTNTGDTGDTDGTGNQGNSGNTGGTGDSTGNTGGSGDGNGSQGNTGGNSTDTSGDDTGTGTGESTGGTDQNQGQAQRNSTSGGDTGSGETTAP</sequence>
<dbReference type="InterPro" id="IPR006685">
    <property type="entry name" value="MscS_channel_2nd"/>
</dbReference>
<dbReference type="RefSeq" id="WP_227590417.1">
    <property type="nucleotide sequence ID" value="NZ_CP006842.1"/>
</dbReference>
<dbReference type="Gene3D" id="2.30.30.60">
    <property type="match status" value="1"/>
</dbReference>
<feature type="region of interest" description="Disordered" evidence="8">
    <location>
        <begin position="294"/>
        <end position="327"/>
    </location>
</feature>
<evidence type="ECO:0000256" key="4">
    <source>
        <dbReference type="ARBA" id="ARBA00022475"/>
    </source>
</evidence>
<evidence type="ECO:0000256" key="2">
    <source>
        <dbReference type="ARBA" id="ARBA00004236"/>
    </source>
</evidence>
<dbReference type="GO" id="GO:0005886">
    <property type="term" value="C:plasma membrane"/>
    <property type="evidence" value="ECO:0007669"/>
    <property type="project" value="UniProtKB-SubCell"/>
</dbReference>
<dbReference type="SUPFAM" id="SSF50182">
    <property type="entry name" value="Sm-like ribonucleoproteins"/>
    <property type="match status" value="1"/>
</dbReference>
<dbReference type="Pfam" id="PF00924">
    <property type="entry name" value="MS_channel_2nd"/>
    <property type="match status" value="1"/>
</dbReference>
<dbReference type="eggNOG" id="COG0668">
    <property type="taxonomic scope" value="Bacteria"/>
</dbReference>
<evidence type="ECO:0000256" key="6">
    <source>
        <dbReference type="ARBA" id="ARBA00022989"/>
    </source>
</evidence>
<dbReference type="HOGENOM" id="CLU_025920_0_0_11"/>
<dbReference type="AlphaFoldDB" id="X5E8U1"/>
<feature type="region of interest" description="Disordered" evidence="8">
    <location>
        <begin position="360"/>
        <end position="403"/>
    </location>
</feature>
<evidence type="ECO:0000259" key="10">
    <source>
        <dbReference type="Pfam" id="PF00924"/>
    </source>
</evidence>
<dbReference type="Gene3D" id="1.10.287.1260">
    <property type="match status" value="1"/>
</dbReference>
<feature type="transmembrane region" description="Helical" evidence="9">
    <location>
        <begin position="58"/>
        <end position="80"/>
    </location>
</feature>
<keyword evidence="5 9" id="KW-0812">Transmembrane</keyword>
<dbReference type="PANTHER" id="PTHR30460">
    <property type="entry name" value="MODERATE CONDUCTANCE MECHANOSENSITIVE CHANNEL YBIO"/>
    <property type="match status" value="1"/>
</dbReference>
<evidence type="ECO:0000256" key="1">
    <source>
        <dbReference type="ARBA" id="ARBA00004141"/>
    </source>
</evidence>
<dbReference type="KEGG" id="cgy:CGLY_06975"/>
<dbReference type="InterPro" id="IPR023408">
    <property type="entry name" value="MscS_beta-dom_sf"/>
</dbReference>
<keyword evidence="7 9" id="KW-0472">Membrane</keyword>
<protein>
    <submittedName>
        <fullName evidence="11">Putative small conductance mechanosensitive channel</fullName>
    </submittedName>
</protein>
<dbReference type="EMBL" id="CP006842">
    <property type="protein sequence ID" value="AHW63840.1"/>
    <property type="molecule type" value="Genomic_DNA"/>
</dbReference>
<organism evidence="11 12">
    <name type="scientific">Corynebacterium glyciniphilum AJ 3170</name>
    <dbReference type="NCBI Taxonomy" id="1404245"/>
    <lineage>
        <taxon>Bacteria</taxon>
        <taxon>Bacillati</taxon>
        <taxon>Actinomycetota</taxon>
        <taxon>Actinomycetes</taxon>
        <taxon>Mycobacteriales</taxon>
        <taxon>Corynebacteriaceae</taxon>
        <taxon>Corynebacterium</taxon>
    </lineage>
</organism>
<feature type="region of interest" description="Disordered" evidence="8">
    <location>
        <begin position="448"/>
        <end position="594"/>
    </location>
</feature>
<evidence type="ECO:0000256" key="9">
    <source>
        <dbReference type="SAM" id="Phobius"/>
    </source>
</evidence>
<feature type="domain" description="Mechanosensitive ion channel MscS" evidence="10">
    <location>
        <begin position="108"/>
        <end position="176"/>
    </location>
</feature>
<name>X5E8U1_9CORY</name>
<dbReference type="STRING" id="1404245.CGLY_06975"/>
<proteinExistence type="inferred from homology"/>
<evidence type="ECO:0000313" key="12">
    <source>
        <dbReference type="Proteomes" id="UP000023703"/>
    </source>
</evidence>
<dbReference type="InterPro" id="IPR010920">
    <property type="entry name" value="LSM_dom_sf"/>
</dbReference>
<comment type="subcellular location">
    <subcellularLocation>
        <location evidence="2">Cell membrane</location>
    </subcellularLocation>
    <subcellularLocation>
        <location evidence="1">Membrane</location>
        <topology evidence="1">Multi-pass membrane protein</topology>
    </subcellularLocation>
</comment>
<gene>
    <name evidence="11" type="primary">mscS</name>
    <name evidence="11" type="ORF">CGLY_06975</name>
</gene>
<feature type="compositionally biased region" description="Low complexity" evidence="8">
    <location>
        <begin position="311"/>
        <end position="321"/>
    </location>
</feature>
<feature type="compositionally biased region" description="Gly residues" evidence="8">
    <location>
        <begin position="515"/>
        <end position="547"/>
    </location>
</feature>
<keyword evidence="12" id="KW-1185">Reference proteome</keyword>
<dbReference type="InterPro" id="IPR011014">
    <property type="entry name" value="MscS_channel_TM-2"/>
</dbReference>
<feature type="compositionally biased region" description="Polar residues" evidence="8">
    <location>
        <begin position="479"/>
        <end position="491"/>
    </location>
</feature>